<gene>
    <name evidence="9" type="ORF">SAMN04488040_2627</name>
</gene>
<keyword evidence="3" id="KW-0813">Transport</keyword>
<dbReference type="CDD" id="cd06550">
    <property type="entry name" value="TM_ABC_iron-siderophores_like"/>
    <property type="match status" value="1"/>
</dbReference>
<feature type="transmembrane region" description="Helical" evidence="8">
    <location>
        <begin position="53"/>
        <end position="72"/>
    </location>
</feature>
<dbReference type="Gene3D" id="1.10.3470.10">
    <property type="entry name" value="ABC transporter involved in vitamin B12 uptake, BtuC"/>
    <property type="match status" value="1"/>
</dbReference>
<feature type="transmembrane region" description="Helical" evidence="8">
    <location>
        <begin position="287"/>
        <end position="306"/>
    </location>
</feature>
<dbReference type="GO" id="GO:0005886">
    <property type="term" value="C:plasma membrane"/>
    <property type="evidence" value="ECO:0007669"/>
    <property type="project" value="UniProtKB-SubCell"/>
</dbReference>
<evidence type="ECO:0000313" key="9">
    <source>
        <dbReference type="EMBL" id="SFS98878.1"/>
    </source>
</evidence>
<keyword evidence="5 8" id="KW-0812">Transmembrane</keyword>
<dbReference type="Pfam" id="PF01032">
    <property type="entry name" value="FecCD"/>
    <property type="match status" value="1"/>
</dbReference>
<evidence type="ECO:0000256" key="4">
    <source>
        <dbReference type="ARBA" id="ARBA00022475"/>
    </source>
</evidence>
<evidence type="ECO:0000256" key="2">
    <source>
        <dbReference type="ARBA" id="ARBA00007935"/>
    </source>
</evidence>
<dbReference type="Proteomes" id="UP000199239">
    <property type="component" value="Unassembled WGS sequence"/>
</dbReference>
<name>A0A1I6UBW4_9RHOB</name>
<dbReference type="STRING" id="394264.SAMN04488040_2627"/>
<dbReference type="SUPFAM" id="SSF81345">
    <property type="entry name" value="ABC transporter involved in vitamin B12 uptake, BtuC"/>
    <property type="match status" value="1"/>
</dbReference>
<evidence type="ECO:0000256" key="1">
    <source>
        <dbReference type="ARBA" id="ARBA00004651"/>
    </source>
</evidence>
<sequence length="313" mass="32167">MKPVIKLSLALGCLVFLALSGGRDWLVPADVWHGLWSTENFVIHVLRLPRTALAVAAGLALGLAGALMQGLTRNPLATPDVIGLVQGASLGHIMALGLGASVFLGETVGAAFALFAVIALAREQGPIAFVLYGIGVGATASAATTVILLRAPDATITQMMLWLSGSLARADLATAGALFGGVVCAGLIVLWRARELRTLWLGDDVMIGLGVHLPLLRFTVLGLVTLLTAGATLAVGPIGFLAFTAAPLARAVSGAEPPALFPAALMGACLLTAADLAARLIAPLVTLPTGLIMTLIGAPYLIFFLWSEKRKTA</sequence>
<dbReference type="EMBL" id="FPAJ01000004">
    <property type="protein sequence ID" value="SFS98878.1"/>
    <property type="molecule type" value="Genomic_DNA"/>
</dbReference>
<dbReference type="AlphaFoldDB" id="A0A1I6UBW4"/>
<comment type="subcellular location">
    <subcellularLocation>
        <location evidence="1">Cell membrane</location>
        <topology evidence="1">Multi-pass membrane protein</topology>
    </subcellularLocation>
</comment>
<keyword evidence="4" id="KW-1003">Cell membrane</keyword>
<evidence type="ECO:0000256" key="8">
    <source>
        <dbReference type="SAM" id="Phobius"/>
    </source>
</evidence>
<dbReference type="OrthoDB" id="9811975at2"/>
<proteinExistence type="inferred from homology"/>
<dbReference type="InterPro" id="IPR037294">
    <property type="entry name" value="ABC_BtuC-like"/>
</dbReference>
<protein>
    <submittedName>
        <fullName evidence="9">Iron complex transport system permease protein</fullName>
    </submittedName>
</protein>
<organism evidence="9 10">
    <name type="scientific">Sulfitobacter marinus</name>
    <dbReference type="NCBI Taxonomy" id="394264"/>
    <lineage>
        <taxon>Bacteria</taxon>
        <taxon>Pseudomonadati</taxon>
        <taxon>Pseudomonadota</taxon>
        <taxon>Alphaproteobacteria</taxon>
        <taxon>Rhodobacterales</taxon>
        <taxon>Roseobacteraceae</taxon>
        <taxon>Sulfitobacter</taxon>
    </lineage>
</organism>
<keyword evidence="6 8" id="KW-1133">Transmembrane helix</keyword>
<reference evidence="10" key="1">
    <citation type="submission" date="2016-10" db="EMBL/GenBank/DDBJ databases">
        <authorList>
            <person name="Varghese N."/>
            <person name="Submissions S."/>
        </authorList>
    </citation>
    <scope>NUCLEOTIDE SEQUENCE [LARGE SCALE GENOMIC DNA]</scope>
    <source>
        <strain evidence="10">DSM 23422</strain>
    </source>
</reference>
<keyword evidence="7 8" id="KW-0472">Membrane</keyword>
<accession>A0A1I6UBW4</accession>
<dbReference type="GO" id="GO:0033214">
    <property type="term" value="P:siderophore-iron import into cell"/>
    <property type="evidence" value="ECO:0007669"/>
    <property type="project" value="TreeGrafter"/>
</dbReference>
<evidence type="ECO:0000256" key="5">
    <source>
        <dbReference type="ARBA" id="ARBA00022692"/>
    </source>
</evidence>
<feature type="transmembrane region" description="Helical" evidence="8">
    <location>
        <begin position="127"/>
        <end position="149"/>
    </location>
</feature>
<feature type="transmembrane region" description="Helical" evidence="8">
    <location>
        <begin position="260"/>
        <end position="281"/>
    </location>
</feature>
<dbReference type="PANTHER" id="PTHR30472:SF24">
    <property type="entry name" value="FERRIC ENTEROBACTIN TRANSPORT SYSTEM PERMEASE PROTEIN FEPG"/>
    <property type="match status" value="1"/>
</dbReference>
<feature type="transmembrane region" description="Helical" evidence="8">
    <location>
        <begin position="170"/>
        <end position="191"/>
    </location>
</feature>
<feature type="transmembrane region" description="Helical" evidence="8">
    <location>
        <begin position="215"/>
        <end position="248"/>
    </location>
</feature>
<dbReference type="InterPro" id="IPR000522">
    <property type="entry name" value="ABC_transptr_permease_BtuC"/>
</dbReference>
<evidence type="ECO:0000256" key="3">
    <source>
        <dbReference type="ARBA" id="ARBA00022448"/>
    </source>
</evidence>
<evidence type="ECO:0000313" key="10">
    <source>
        <dbReference type="Proteomes" id="UP000199239"/>
    </source>
</evidence>
<feature type="transmembrane region" description="Helical" evidence="8">
    <location>
        <begin position="93"/>
        <end position="121"/>
    </location>
</feature>
<evidence type="ECO:0000256" key="7">
    <source>
        <dbReference type="ARBA" id="ARBA00023136"/>
    </source>
</evidence>
<dbReference type="GO" id="GO:0022857">
    <property type="term" value="F:transmembrane transporter activity"/>
    <property type="evidence" value="ECO:0007669"/>
    <property type="project" value="InterPro"/>
</dbReference>
<evidence type="ECO:0000256" key="6">
    <source>
        <dbReference type="ARBA" id="ARBA00022989"/>
    </source>
</evidence>
<dbReference type="PANTHER" id="PTHR30472">
    <property type="entry name" value="FERRIC ENTEROBACTIN TRANSPORT SYSTEM PERMEASE PROTEIN"/>
    <property type="match status" value="1"/>
</dbReference>
<dbReference type="RefSeq" id="WP_093916814.1">
    <property type="nucleotide sequence ID" value="NZ_FPAJ01000004.1"/>
</dbReference>
<keyword evidence="10" id="KW-1185">Reference proteome</keyword>
<comment type="similarity">
    <text evidence="2">Belongs to the binding-protein-dependent transport system permease family. FecCD subfamily.</text>
</comment>